<feature type="non-terminal residue" evidence="1">
    <location>
        <position position="84"/>
    </location>
</feature>
<proteinExistence type="predicted"/>
<evidence type="ECO:0000313" key="1">
    <source>
        <dbReference type="EMBL" id="EGT33340.1"/>
    </source>
</evidence>
<gene>
    <name evidence="1" type="ORF">CAEBREN_31840</name>
</gene>
<protein>
    <submittedName>
        <fullName evidence="1">Uncharacterized protein</fullName>
    </submittedName>
</protein>
<sequence length="84" mass="8900">MPSSSVHSVVGNKTSINYQTYGYQTRALVVDAPTSQPTFATSKTTLPITAISTTTVVQSTSTPVTTTKKITTTTKGSSRNYVPL</sequence>
<dbReference type="EMBL" id="GL380967">
    <property type="protein sequence ID" value="EGT33340.1"/>
    <property type="molecule type" value="Genomic_DNA"/>
</dbReference>
<dbReference type="HOGENOM" id="CLU_2533891_0_0_1"/>
<dbReference type="InParanoid" id="G0PL00"/>
<keyword evidence="2" id="KW-1185">Reference proteome</keyword>
<organism evidence="2">
    <name type="scientific">Caenorhabditis brenneri</name>
    <name type="common">Nematode worm</name>
    <dbReference type="NCBI Taxonomy" id="135651"/>
    <lineage>
        <taxon>Eukaryota</taxon>
        <taxon>Metazoa</taxon>
        <taxon>Ecdysozoa</taxon>
        <taxon>Nematoda</taxon>
        <taxon>Chromadorea</taxon>
        <taxon>Rhabditida</taxon>
        <taxon>Rhabditina</taxon>
        <taxon>Rhabditomorpha</taxon>
        <taxon>Rhabditoidea</taxon>
        <taxon>Rhabditidae</taxon>
        <taxon>Peloderinae</taxon>
        <taxon>Caenorhabditis</taxon>
    </lineage>
</organism>
<reference evidence="2" key="1">
    <citation type="submission" date="2011-07" db="EMBL/GenBank/DDBJ databases">
        <authorList>
            <consortium name="Caenorhabditis brenneri Sequencing and Analysis Consortium"/>
            <person name="Wilson R.K."/>
        </authorList>
    </citation>
    <scope>NUCLEOTIDE SEQUENCE [LARGE SCALE GENOMIC DNA]</scope>
    <source>
        <strain evidence="2">PB2801</strain>
    </source>
</reference>
<name>G0PL00_CAEBE</name>
<evidence type="ECO:0000313" key="2">
    <source>
        <dbReference type="Proteomes" id="UP000008068"/>
    </source>
</evidence>
<accession>G0PL00</accession>
<dbReference type="AlphaFoldDB" id="G0PL00"/>
<dbReference type="Proteomes" id="UP000008068">
    <property type="component" value="Unassembled WGS sequence"/>
</dbReference>